<proteinExistence type="predicted"/>
<dbReference type="Proteomes" id="UP000176377">
    <property type="component" value="Unassembled WGS sequence"/>
</dbReference>
<evidence type="ECO:0000256" key="1">
    <source>
        <dbReference type="SAM" id="Phobius"/>
    </source>
</evidence>
<sequence>MSERDPSREREEQERIQRLREAMYSRKLEPLIKEKPRRELELTPPPVGEEFIREEPLLQRSAVAPRSIRFTRVLIRWFIVGATAFFVGAAGFFAYYFFLGGGSTLVSPGNIDISVSGPLQVASGSPTELQVAVVNRNRAALELADLVITYPSGTRSPVDLSTDLPSQRISLGNIEPGGRRQGTVSAVFSGVEGERGVIKIELEYRLANSSSIFVAKSNYQIVFASSPLSLSVVGNNETVSGQPIEFKVSIASNADSAVKDVILNMSVPFGFTLSYSDPQAQKGTNGNLWVLGDIAPGQKKAITIRGVVNGESGDERVFRFTAGTRKDAQTTAVTTTLADYAHHLMVSRPFLGLAVALNKDMVGGSAVVAPGETVNVSVSWENNLSTEVTDAVIVAKLGGIEIDGATVHSSDGFYRSSDKVVLWDKTTTRGVLANLPSGAKGTLNFTFQMPNDDVLSQMRNPALSISVHAAGKRVSEKGVPETLQSTATQNIKLASDLQLIAQGLYYSNPFGSSGPMPPKADTETTYALVFSVTNTTNRITNGVVTATLPPYVRWTGIYSPSSEEITFNQSDSTVTWKVGTIEPGTGVDGALPKQAAIAIGLTPSTSQIGQQPVLIRGVTLKGVDEATGATVTRVADDITTNISGDPGFSAGSANVVR</sequence>
<name>A0A1F6DC65_9BACT</name>
<keyword evidence="1" id="KW-0472">Membrane</keyword>
<dbReference type="Gene3D" id="2.60.40.1170">
    <property type="entry name" value="Mu homology domain, subdomain B"/>
    <property type="match status" value="1"/>
</dbReference>
<evidence type="ECO:0000313" key="3">
    <source>
        <dbReference type="Proteomes" id="UP000176377"/>
    </source>
</evidence>
<accession>A0A1F6DC65</accession>
<organism evidence="2 3">
    <name type="scientific">Candidatus Kaiserbacteria bacterium RIFCSPHIGHO2_01_FULL_56_24</name>
    <dbReference type="NCBI Taxonomy" id="1798487"/>
    <lineage>
        <taxon>Bacteria</taxon>
        <taxon>Candidatus Kaiseribacteriota</taxon>
    </lineage>
</organism>
<keyword evidence="1" id="KW-0812">Transmembrane</keyword>
<evidence type="ECO:0000313" key="2">
    <source>
        <dbReference type="EMBL" id="OGG58602.1"/>
    </source>
</evidence>
<reference evidence="2 3" key="1">
    <citation type="journal article" date="2016" name="Nat. Commun.">
        <title>Thousands of microbial genomes shed light on interconnected biogeochemical processes in an aquifer system.</title>
        <authorList>
            <person name="Anantharaman K."/>
            <person name="Brown C.T."/>
            <person name="Hug L.A."/>
            <person name="Sharon I."/>
            <person name="Castelle C.J."/>
            <person name="Probst A.J."/>
            <person name="Thomas B.C."/>
            <person name="Singh A."/>
            <person name="Wilkins M.J."/>
            <person name="Karaoz U."/>
            <person name="Brodie E.L."/>
            <person name="Williams K.H."/>
            <person name="Hubbard S.S."/>
            <person name="Banfield J.F."/>
        </authorList>
    </citation>
    <scope>NUCLEOTIDE SEQUENCE [LARGE SCALE GENOMIC DNA]</scope>
</reference>
<comment type="caution">
    <text evidence="2">The sequence shown here is derived from an EMBL/GenBank/DDBJ whole genome shotgun (WGS) entry which is preliminary data.</text>
</comment>
<evidence type="ECO:0008006" key="4">
    <source>
        <dbReference type="Google" id="ProtNLM"/>
    </source>
</evidence>
<dbReference type="EMBL" id="MFLA01000032">
    <property type="protein sequence ID" value="OGG58602.1"/>
    <property type="molecule type" value="Genomic_DNA"/>
</dbReference>
<feature type="transmembrane region" description="Helical" evidence="1">
    <location>
        <begin position="74"/>
        <end position="98"/>
    </location>
</feature>
<dbReference type="AlphaFoldDB" id="A0A1F6DC65"/>
<protein>
    <recommendedName>
        <fullName evidence="4">DUF11 domain-containing protein</fullName>
    </recommendedName>
</protein>
<keyword evidence="1" id="KW-1133">Transmembrane helix</keyword>
<gene>
    <name evidence="2" type="ORF">A2765_02675</name>
</gene>